<keyword evidence="1" id="KW-1133">Transmembrane helix</keyword>
<keyword evidence="1" id="KW-0812">Transmembrane</keyword>
<dbReference type="PANTHER" id="PTHR39555">
    <property type="entry name" value="FIMBRIAL ASSEMBLY PROTEIN PILO-LIKE PROTEIN-RELATED"/>
    <property type="match status" value="1"/>
</dbReference>
<proteinExistence type="predicted"/>
<dbReference type="Gene3D" id="3.30.70.60">
    <property type="match status" value="1"/>
</dbReference>
<dbReference type="PIRSF" id="PIRSF016482">
    <property type="entry name" value="PilO"/>
    <property type="match status" value="1"/>
</dbReference>
<dbReference type="PANTHER" id="PTHR39555:SF1">
    <property type="entry name" value="TYPE IV PILUS INNER MEMBRANE COMPONENT PILO"/>
    <property type="match status" value="1"/>
</dbReference>
<reference evidence="2" key="1">
    <citation type="submission" date="2018-06" db="EMBL/GenBank/DDBJ databases">
        <authorList>
            <person name="Zhirakovskaya E."/>
        </authorList>
    </citation>
    <scope>NUCLEOTIDE SEQUENCE</scope>
</reference>
<sequence>MAIDLNIDFSELGKIDPNDVSKWPIALKAIVIVILSMGVLGAGYWFDTQDQIAALEVAEKKEQELKGVYKIKQSKAANLEAYRAQMDEMKLSFGAMLRQLPSKTEVAELLVDVSQTGLKNGLEFDLFKPEAEVPAEFYAELPIKVRVSGNYHEFGKFVSDLAELPRIVTLHDFAIKPNKGAIKNGESSLIMEATAKTYRYIEEEE</sequence>
<organism evidence="2">
    <name type="scientific">hydrothermal vent metagenome</name>
    <dbReference type="NCBI Taxonomy" id="652676"/>
    <lineage>
        <taxon>unclassified sequences</taxon>
        <taxon>metagenomes</taxon>
        <taxon>ecological metagenomes</taxon>
    </lineage>
</organism>
<evidence type="ECO:0000313" key="2">
    <source>
        <dbReference type="EMBL" id="VAW88844.1"/>
    </source>
</evidence>
<dbReference type="Pfam" id="PF04350">
    <property type="entry name" value="PilO"/>
    <property type="match status" value="1"/>
</dbReference>
<dbReference type="Gene3D" id="1.10.287.540">
    <property type="entry name" value="Helix hairpin bin"/>
    <property type="match status" value="1"/>
</dbReference>
<dbReference type="GO" id="GO:0043683">
    <property type="term" value="P:type IV pilus assembly"/>
    <property type="evidence" value="ECO:0007669"/>
    <property type="project" value="InterPro"/>
</dbReference>
<accession>A0A3B1A540</accession>
<evidence type="ECO:0000256" key="1">
    <source>
        <dbReference type="SAM" id="Phobius"/>
    </source>
</evidence>
<feature type="transmembrane region" description="Helical" evidence="1">
    <location>
        <begin position="25"/>
        <end position="46"/>
    </location>
</feature>
<keyword evidence="1" id="KW-0472">Membrane</keyword>
<dbReference type="InterPro" id="IPR014717">
    <property type="entry name" value="Transl_elong_EF1B/ribsomal_bS6"/>
</dbReference>
<name>A0A3B1A540_9ZZZZ</name>
<dbReference type="EMBL" id="UOFQ01000110">
    <property type="protein sequence ID" value="VAW88844.1"/>
    <property type="molecule type" value="Genomic_DNA"/>
</dbReference>
<protein>
    <submittedName>
        <fullName evidence="2">Type IV pilus biogenesis protein PilO</fullName>
    </submittedName>
</protein>
<dbReference type="InterPro" id="IPR007445">
    <property type="entry name" value="PilO"/>
</dbReference>
<gene>
    <name evidence="2" type="ORF">MNBD_GAMMA17-463</name>
</gene>
<dbReference type="AlphaFoldDB" id="A0A3B1A540"/>
<dbReference type="GO" id="GO:0043107">
    <property type="term" value="P:type IV pilus-dependent motility"/>
    <property type="evidence" value="ECO:0007669"/>
    <property type="project" value="InterPro"/>
</dbReference>